<dbReference type="InterPro" id="IPR027417">
    <property type="entry name" value="P-loop_NTPase"/>
</dbReference>
<dbReference type="STRING" id="28034.BFX07_15115"/>
<dbReference type="InterPro" id="IPR022486">
    <property type="entry name" value="PPK2_PA0141"/>
</dbReference>
<dbReference type="PANTHER" id="PTHR34383:SF1">
    <property type="entry name" value="ADP-POLYPHOSPHATE PHOSPHOTRANSFERASE"/>
    <property type="match status" value="1"/>
</dbReference>
<evidence type="ECO:0000256" key="2">
    <source>
        <dbReference type="ARBA" id="ARBA00022679"/>
    </source>
</evidence>
<comment type="function">
    <text evidence="4">Uses inorganic polyphosphate (polyP) as a donor to convert GDP to GTP or ADP to ATP.</text>
</comment>
<dbReference type="GO" id="GO:0008976">
    <property type="term" value="F:polyphosphate kinase activity"/>
    <property type="evidence" value="ECO:0007669"/>
    <property type="project" value="UniProtKB-UniRule"/>
</dbReference>
<evidence type="ECO:0000313" key="6">
    <source>
        <dbReference type="EMBL" id="SMC05031.1"/>
    </source>
</evidence>
<sequence length="271" mass="31936">MAKNERNYEKNGQASYSGIADTKHYKEAIRHLQIELVKVQRHVVETGSKILIVFEGRDTAGKDGTIRRFVKYLNPRETRVVALAKPSVQELSQWYFQRYVKHLPSAGEMVFFNRSWYNRAGVEKVMGFCSDDEYEEFMTTVPYFEQMLRHAGIHLFKYYLDIDRHEQETRLEARRDNPLKQWKMSAMDGVALAHWDDYSLARNQMFLRTSSPESPWIIVKADNKKLARMNLIQHFLMQLEYPGKKHEILHPDPDIVFPFLEDDLHNGRIAP</sequence>
<organism evidence="6 7">
    <name type="scientific">Sulfobacillus thermosulfidooxidans (strain DSM 9293 / VKM B-1269 / AT-1)</name>
    <dbReference type="NCBI Taxonomy" id="929705"/>
    <lineage>
        <taxon>Bacteria</taxon>
        <taxon>Bacillati</taxon>
        <taxon>Bacillota</taxon>
        <taxon>Clostridia</taxon>
        <taxon>Eubacteriales</taxon>
        <taxon>Clostridiales Family XVII. Incertae Sedis</taxon>
        <taxon>Sulfobacillus</taxon>
    </lineage>
</organism>
<dbReference type="Gene3D" id="3.40.50.300">
    <property type="entry name" value="P-loop containing nucleotide triphosphate hydrolases"/>
    <property type="match status" value="1"/>
</dbReference>
<gene>
    <name evidence="6" type="ORF">SAMN00768000_1985</name>
</gene>
<keyword evidence="2 4" id="KW-0808">Transferase</keyword>
<dbReference type="GO" id="GO:0006793">
    <property type="term" value="P:phosphorus metabolic process"/>
    <property type="evidence" value="ECO:0007669"/>
    <property type="project" value="InterPro"/>
</dbReference>
<comment type="subunit">
    <text evidence="4">Homotetramer.</text>
</comment>
<keyword evidence="3 4" id="KW-0418">Kinase</keyword>
<evidence type="ECO:0000256" key="1">
    <source>
        <dbReference type="ARBA" id="ARBA00009924"/>
    </source>
</evidence>
<dbReference type="InterPro" id="IPR016898">
    <property type="entry name" value="Polyphosphate_phosphotransfera"/>
</dbReference>
<feature type="domain" description="Polyphosphate kinase-2-related" evidence="5">
    <location>
        <begin position="21"/>
        <end position="246"/>
    </location>
</feature>
<name>A0A1W1WFE8_SULTA</name>
<evidence type="ECO:0000313" key="7">
    <source>
        <dbReference type="Proteomes" id="UP000192660"/>
    </source>
</evidence>
<dbReference type="EC" id="2.7.4.-" evidence="4"/>
<dbReference type="PANTHER" id="PTHR34383">
    <property type="entry name" value="POLYPHOSPHATE:AMP PHOSPHOTRANSFERASE-RELATED"/>
    <property type="match status" value="1"/>
</dbReference>
<proteinExistence type="inferred from homology"/>
<evidence type="ECO:0000259" key="5">
    <source>
        <dbReference type="Pfam" id="PF03976"/>
    </source>
</evidence>
<evidence type="ECO:0000256" key="4">
    <source>
        <dbReference type="RuleBase" id="RU369062"/>
    </source>
</evidence>
<comment type="similarity">
    <text evidence="1 4">Belongs to the polyphosphate kinase 2 (PPK2) family. Class I subfamily.</text>
</comment>
<accession>A0A1W1WFE8</accession>
<dbReference type="NCBIfam" id="TIGR03707">
    <property type="entry name" value="PPK2_P_aer"/>
    <property type="match status" value="1"/>
</dbReference>
<protein>
    <recommendedName>
        <fullName evidence="4">ADP/GDP-polyphosphate phosphotransferase</fullName>
        <ecNumber evidence="4">2.7.4.-</ecNumber>
    </recommendedName>
    <alternativeName>
        <fullName evidence="4">Polyphosphate kinase PPK2</fullName>
    </alternativeName>
</protein>
<dbReference type="Proteomes" id="UP000192660">
    <property type="component" value="Unassembled WGS sequence"/>
</dbReference>
<keyword evidence="7" id="KW-1185">Reference proteome</keyword>
<evidence type="ECO:0000256" key="3">
    <source>
        <dbReference type="ARBA" id="ARBA00022777"/>
    </source>
</evidence>
<dbReference type="InterPro" id="IPR022488">
    <property type="entry name" value="PPK2-related"/>
</dbReference>
<dbReference type="AlphaFoldDB" id="A0A1W1WFE8"/>
<dbReference type="EMBL" id="FWWY01000001">
    <property type="protein sequence ID" value="SMC05031.1"/>
    <property type="molecule type" value="Genomic_DNA"/>
</dbReference>
<dbReference type="PIRSF" id="PIRSF028756">
    <property type="entry name" value="PPK2_prd"/>
    <property type="match status" value="1"/>
</dbReference>
<dbReference type="SUPFAM" id="SSF52540">
    <property type="entry name" value="P-loop containing nucleoside triphosphate hydrolases"/>
    <property type="match status" value="1"/>
</dbReference>
<reference evidence="7" key="1">
    <citation type="submission" date="2017-04" db="EMBL/GenBank/DDBJ databases">
        <authorList>
            <person name="Varghese N."/>
            <person name="Submissions S."/>
        </authorList>
    </citation>
    <scope>NUCLEOTIDE SEQUENCE [LARGE SCALE GENOMIC DNA]</scope>
    <source>
        <strain evidence="7">DSM 9293</strain>
    </source>
</reference>
<dbReference type="RefSeq" id="WP_242940660.1">
    <property type="nucleotide sequence ID" value="NZ_FWWY01000001.1"/>
</dbReference>
<dbReference type="Pfam" id="PF03976">
    <property type="entry name" value="PPK2"/>
    <property type="match status" value="1"/>
</dbReference>